<dbReference type="GO" id="GO:0005524">
    <property type="term" value="F:ATP binding"/>
    <property type="evidence" value="ECO:0007669"/>
    <property type="project" value="UniProtKB-KW"/>
</dbReference>
<reference evidence="4 5" key="1">
    <citation type="journal article" date="2020" name="IScience">
        <title>Genome Sequencing of the Endangered Kingdonia uniflora (Circaeasteraceae, Ranunculales) Reveals Potential Mechanisms of Evolutionary Specialization.</title>
        <authorList>
            <person name="Sun Y."/>
            <person name="Deng T."/>
            <person name="Zhang A."/>
            <person name="Moore M.J."/>
            <person name="Landis J.B."/>
            <person name="Lin N."/>
            <person name="Zhang H."/>
            <person name="Zhang X."/>
            <person name="Huang J."/>
            <person name="Zhang X."/>
            <person name="Sun H."/>
            <person name="Wang H."/>
        </authorList>
    </citation>
    <scope>NUCLEOTIDE SEQUENCE [LARGE SCALE GENOMIC DNA]</scope>
    <source>
        <strain evidence="4">TB1705</strain>
        <tissue evidence="4">Leaf</tissue>
    </source>
</reference>
<dbReference type="OrthoDB" id="1935484at2759"/>
<evidence type="ECO:0000313" key="5">
    <source>
        <dbReference type="Proteomes" id="UP000541444"/>
    </source>
</evidence>
<dbReference type="SUPFAM" id="SSF48592">
    <property type="entry name" value="GroEL equatorial domain-like"/>
    <property type="match status" value="1"/>
</dbReference>
<dbReference type="InterPro" id="IPR017998">
    <property type="entry name" value="Chaperone_TCP-1"/>
</dbReference>
<sequence>MLQFIKEAERSHHDVIMIIKRALKNSIVVAGGGAIDVIPRQLCDNVGFDAIDVLNKLKQKHALPSG</sequence>
<dbReference type="EMBL" id="JACGCM010000843">
    <property type="protein sequence ID" value="KAF6165564.1"/>
    <property type="molecule type" value="Genomic_DNA"/>
</dbReference>
<dbReference type="AlphaFoldDB" id="A0A7J7NEV9"/>
<dbReference type="GO" id="GO:0140662">
    <property type="term" value="F:ATP-dependent protein folding chaperone"/>
    <property type="evidence" value="ECO:0007669"/>
    <property type="project" value="InterPro"/>
</dbReference>
<evidence type="ECO:0000256" key="2">
    <source>
        <dbReference type="ARBA" id="ARBA00022840"/>
    </source>
</evidence>
<dbReference type="Proteomes" id="UP000541444">
    <property type="component" value="Unassembled WGS sequence"/>
</dbReference>
<dbReference type="Gene3D" id="1.10.560.10">
    <property type="entry name" value="GroEL-like equatorial domain"/>
    <property type="match status" value="1"/>
</dbReference>
<proteinExistence type="predicted"/>
<evidence type="ECO:0000256" key="3">
    <source>
        <dbReference type="ARBA" id="ARBA00023186"/>
    </source>
</evidence>
<gene>
    <name evidence="4" type="ORF">GIB67_006454</name>
</gene>
<name>A0A7J7NEV9_9MAGN</name>
<keyword evidence="5" id="KW-1185">Reference proteome</keyword>
<organism evidence="4 5">
    <name type="scientific">Kingdonia uniflora</name>
    <dbReference type="NCBI Taxonomy" id="39325"/>
    <lineage>
        <taxon>Eukaryota</taxon>
        <taxon>Viridiplantae</taxon>
        <taxon>Streptophyta</taxon>
        <taxon>Embryophyta</taxon>
        <taxon>Tracheophyta</taxon>
        <taxon>Spermatophyta</taxon>
        <taxon>Magnoliopsida</taxon>
        <taxon>Ranunculales</taxon>
        <taxon>Circaeasteraceae</taxon>
        <taxon>Kingdonia</taxon>
    </lineage>
</organism>
<keyword evidence="1" id="KW-0547">Nucleotide-binding</keyword>
<protein>
    <submittedName>
        <fullName evidence="4">Uncharacterized protein</fullName>
    </submittedName>
</protein>
<dbReference type="PANTHER" id="PTHR11353">
    <property type="entry name" value="CHAPERONIN"/>
    <property type="match status" value="1"/>
</dbReference>
<evidence type="ECO:0000313" key="4">
    <source>
        <dbReference type="EMBL" id="KAF6165564.1"/>
    </source>
</evidence>
<dbReference type="InterPro" id="IPR027410">
    <property type="entry name" value="TCP-1-like_intermed_sf"/>
</dbReference>
<dbReference type="Gene3D" id="3.30.260.10">
    <property type="entry name" value="TCP-1-like chaperonin intermediate domain"/>
    <property type="match status" value="1"/>
</dbReference>
<accession>A0A7J7NEV9</accession>
<keyword evidence="2" id="KW-0067">ATP-binding</keyword>
<comment type="caution">
    <text evidence="4">The sequence shown here is derived from an EMBL/GenBank/DDBJ whole genome shotgun (WGS) entry which is preliminary data.</text>
</comment>
<keyword evidence="3" id="KW-0143">Chaperone</keyword>
<dbReference type="InterPro" id="IPR027413">
    <property type="entry name" value="GROEL-like_equatorial_sf"/>
</dbReference>
<evidence type="ECO:0000256" key="1">
    <source>
        <dbReference type="ARBA" id="ARBA00022741"/>
    </source>
</evidence>